<dbReference type="AlphaFoldDB" id="A0A812DI55"/>
<organism evidence="2 3">
    <name type="scientific">Acanthosepion pharaonis</name>
    <name type="common">Pharaoh cuttlefish</name>
    <name type="synonym">Sepia pharaonis</name>
    <dbReference type="NCBI Taxonomy" id="158019"/>
    <lineage>
        <taxon>Eukaryota</taxon>
        <taxon>Metazoa</taxon>
        <taxon>Spiralia</taxon>
        <taxon>Lophotrochozoa</taxon>
        <taxon>Mollusca</taxon>
        <taxon>Cephalopoda</taxon>
        <taxon>Coleoidea</taxon>
        <taxon>Decapodiformes</taxon>
        <taxon>Sepiida</taxon>
        <taxon>Sepiina</taxon>
        <taxon>Sepiidae</taxon>
        <taxon>Acanthosepion</taxon>
    </lineage>
</organism>
<comment type="caution">
    <text evidence="2">The sequence shown here is derived from an EMBL/GenBank/DDBJ whole genome shotgun (WGS) entry which is preliminary data.</text>
</comment>
<protein>
    <submittedName>
        <fullName evidence="2">Uncharacterized protein</fullName>
    </submittedName>
</protein>
<proteinExistence type="predicted"/>
<evidence type="ECO:0000313" key="2">
    <source>
        <dbReference type="EMBL" id="CAE1299701.1"/>
    </source>
</evidence>
<accession>A0A812DI55</accession>
<reference evidence="2" key="1">
    <citation type="submission" date="2021-01" db="EMBL/GenBank/DDBJ databases">
        <authorList>
            <person name="Li R."/>
            <person name="Bekaert M."/>
        </authorList>
    </citation>
    <scope>NUCLEOTIDE SEQUENCE</scope>
    <source>
        <strain evidence="2">Farmed</strain>
    </source>
</reference>
<feature type="transmembrane region" description="Helical" evidence="1">
    <location>
        <begin position="12"/>
        <end position="32"/>
    </location>
</feature>
<keyword evidence="1" id="KW-0812">Transmembrane</keyword>
<evidence type="ECO:0000256" key="1">
    <source>
        <dbReference type="SAM" id="Phobius"/>
    </source>
</evidence>
<keyword evidence="1" id="KW-0472">Membrane</keyword>
<dbReference type="EMBL" id="CAHIKZ030003399">
    <property type="protein sequence ID" value="CAE1299701.1"/>
    <property type="molecule type" value="Genomic_DNA"/>
</dbReference>
<sequence length="226" mass="25144">MKCLKTPCRHSPFAFLPFSYSIVLFLPCLSHLTPSSPENAFASHDVTVCLFFPFSYSIRAFPSFLLSHVTPSSPELFNPCFSSLVISCNAPPVQRCCSRPMKCLKHHMTSQCVCFPPLQLFNPYFFLLVVITPSSQGSCLFSSPFSYSNPLSHLFNRTFPPCYPHVTPSNEMVQFGSVLPPLLSILVQGEMSLNTHDVTVRLLSSPSVIQSRAFPPLLSHVNILVP</sequence>
<evidence type="ECO:0000313" key="3">
    <source>
        <dbReference type="Proteomes" id="UP000597762"/>
    </source>
</evidence>
<name>A0A812DI55_ACAPH</name>
<gene>
    <name evidence="2" type="ORF">SPHA_53382</name>
</gene>
<keyword evidence="1" id="KW-1133">Transmembrane helix</keyword>
<dbReference type="Proteomes" id="UP000597762">
    <property type="component" value="Unassembled WGS sequence"/>
</dbReference>
<keyword evidence="3" id="KW-1185">Reference proteome</keyword>